<dbReference type="InterPro" id="IPR036047">
    <property type="entry name" value="F-box-like_dom_sf"/>
</dbReference>
<evidence type="ECO:0000313" key="4">
    <source>
        <dbReference type="Proteomes" id="UP000243081"/>
    </source>
</evidence>
<accession>A0A179I8V1</accession>
<dbReference type="Gene3D" id="1.20.1280.50">
    <property type="match status" value="1"/>
</dbReference>
<reference evidence="3 4" key="1">
    <citation type="submission" date="2016-03" db="EMBL/GenBank/DDBJ databases">
        <title>Fine-scale spatial genetic structure of a fungal parasite of coffee scale insects.</title>
        <authorList>
            <person name="Jackson D."/>
            <person name="Zemenick K.A."/>
            <person name="Malloure B."/>
            <person name="Quandt C.A."/>
            <person name="James T.Y."/>
        </authorList>
    </citation>
    <scope>NUCLEOTIDE SEQUENCE [LARGE SCALE GENOMIC DNA]</scope>
    <source>
        <strain evidence="3 4">UM487</strain>
    </source>
</reference>
<dbReference type="Pfam" id="PF12937">
    <property type="entry name" value="F-box-like"/>
    <property type="match status" value="1"/>
</dbReference>
<gene>
    <name evidence="3" type="ORF">LLEC1_05835</name>
</gene>
<dbReference type="SUPFAM" id="SSF81383">
    <property type="entry name" value="F-box domain"/>
    <property type="match status" value="1"/>
</dbReference>
<sequence length="181" mass="19124">MDSDSLPPPPPSSPLAPASSDGQLMIRARSPTLSICRHAHAPTATSGPPPEHTPHDDVVATGTGTSASPRTRRFSDAQPLMAAHGGYQDASRNTSGPRALTYTLVSLSRDLGPSIHDPSFQTLPAEIMLHILGYLDVPDLLPTSRVSTEQASPRCPRISSSPMQLFPISADWTSCSPTPTP</sequence>
<feature type="domain" description="F-box" evidence="2">
    <location>
        <begin position="117"/>
        <end position="149"/>
    </location>
</feature>
<dbReference type="Proteomes" id="UP000243081">
    <property type="component" value="Unassembled WGS sequence"/>
</dbReference>
<feature type="region of interest" description="Disordered" evidence="1">
    <location>
        <begin position="1"/>
        <end position="74"/>
    </location>
</feature>
<feature type="compositionally biased region" description="Pro residues" evidence="1">
    <location>
        <begin position="1"/>
        <end position="14"/>
    </location>
</feature>
<dbReference type="OrthoDB" id="3219396at2759"/>
<name>A0A179I8V1_CORDF</name>
<organism evidence="3 4">
    <name type="scientific">Cordyceps confragosa</name>
    <name type="common">Lecanicillium lecanii</name>
    <dbReference type="NCBI Taxonomy" id="2714763"/>
    <lineage>
        <taxon>Eukaryota</taxon>
        <taxon>Fungi</taxon>
        <taxon>Dikarya</taxon>
        <taxon>Ascomycota</taxon>
        <taxon>Pezizomycotina</taxon>
        <taxon>Sordariomycetes</taxon>
        <taxon>Hypocreomycetidae</taxon>
        <taxon>Hypocreales</taxon>
        <taxon>Cordycipitaceae</taxon>
        <taxon>Akanthomyces</taxon>
    </lineage>
</organism>
<evidence type="ECO:0000259" key="2">
    <source>
        <dbReference type="PROSITE" id="PS50181"/>
    </source>
</evidence>
<comment type="caution">
    <text evidence="3">The sequence shown here is derived from an EMBL/GenBank/DDBJ whole genome shotgun (WGS) entry which is preliminary data.</text>
</comment>
<evidence type="ECO:0000313" key="3">
    <source>
        <dbReference type="EMBL" id="OAQ98704.1"/>
    </source>
</evidence>
<dbReference type="AlphaFoldDB" id="A0A179I8V1"/>
<evidence type="ECO:0000256" key="1">
    <source>
        <dbReference type="SAM" id="MobiDB-lite"/>
    </source>
</evidence>
<keyword evidence="4" id="KW-1185">Reference proteome</keyword>
<dbReference type="EMBL" id="LUKN01002686">
    <property type="protein sequence ID" value="OAQ98704.1"/>
    <property type="molecule type" value="Genomic_DNA"/>
</dbReference>
<proteinExistence type="predicted"/>
<dbReference type="CDD" id="cd09917">
    <property type="entry name" value="F-box_SF"/>
    <property type="match status" value="1"/>
</dbReference>
<dbReference type="PROSITE" id="PS50181">
    <property type="entry name" value="FBOX"/>
    <property type="match status" value="1"/>
</dbReference>
<dbReference type="InterPro" id="IPR001810">
    <property type="entry name" value="F-box_dom"/>
</dbReference>
<protein>
    <recommendedName>
        <fullName evidence="2">F-box domain-containing protein</fullName>
    </recommendedName>
</protein>